<evidence type="ECO:0000313" key="2">
    <source>
        <dbReference type="Proteomes" id="UP000325672"/>
    </source>
</evidence>
<reference evidence="1 2" key="1">
    <citation type="submission" date="2019-04" db="EMBL/GenBank/DDBJ databases">
        <title>Friends and foes A comparative genomics study of 23 Aspergillus species from section Flavi.</title>
        <authorList>
            <consortium name="DOE Joint Genome Institute"/>
            <person name="Kjaerbolling I."/>
            <person name="Vesth T."/>
            <person name="Frisvad J.C."/>
            <person name="Nybo J.L."/>
            <person name="Theobald S."/>
            <person name="Kildgaard S."/>
            <person name="Isbrandt T."/>
            <person name="Kuo A."/>
            <person name="Sato A."/>
            <person name="Lyhne E.K."/>
            <person name="Kogle M.E."/>
            <person name="Wiebenga A."/>
            <person name="Kun R.S."/>
            <person name="Lubbers R.J."/>
            <person name="Makela M.R."/>
            <person name="Barry K."/>
            <person name="Chovatia M."/>
            <person name="Clum A."/>
            <person name="Daum C."/>
            <person name="Haridas S."/>
            <person name="He G."/>
            <person name="LaButti K."/>
            <person name="Lipzen A."/>
            <person name="Mondo S."/>
            <person name="Riley R."/>
            <person name="Salamov A."/>
            <person name="Simmons B.A."/>
            <person name="Magnuson J.K."/>
            <person name="Henrissat B."/>
            <person name="Mortensen U.H."/>
            <person name="Larsen T.O."/>
            <person name="Devries R.P."/>
            <person name="Grigoriev I.V."/>
            <person name="Machida M."/>
            <person name="Baker S.E."/>
            <person name="Andersen M.R."/>
        </authorList>
    </citation>
    <scope>NUCLEOTIDE SEQUENCE [LARGE SCALE GENOMIC DNA]</scope>
    <source>
        <strain evidence="1 2">CBS 117625</strain>
    </source>
</reference>
<proteinExistence type="predicted"/>
<organism evidence="1 2">
    <name type="scientific">Aspergillus pseudotamarii</name>
    <dbReference type="NCBI Taxonomy" id="132259"/>
    <lineage>
        <taxon>Eukaryota</taxon>
        <taxon>Fungi</taxon>
        <taxon>Dikarya</taxon>
        <taxon>Ascomycota</taxon>
        <taxon>Pezizomycotina</taxon>
        <taxon>Eurotiomycetes</taxon>
        <taxon>Eurotiomycetidae</taxon>
        <taxon>Eurotiales</taxon>
        <taxon>Aspergillaceae</taxon>
        <taxon>Aspergillus</taxon>
        <taxon>Aspergillus subgen. Circumdati</taxon>
    </lineage>
</organism>
<accession>A0A5N6SJP3</accession>
<keyword evidence="2" id="KW-1185">Reference proteome</keyword>
<dbReference type="Proteomes" id="UP000325672">
    <property type="component" value="Unassembled WGS sequence"/>
</dbReference>
<gene>
    <name evidence="1" type="ORF">BDV38DRAFT_253397</name>
</gene>
<evidence type="ECO:0000313" key="1">
    <source>
        <dbReference type="EMBL" id="KAE8134918.1"/>
    </source>
</evidence>
<dbReference type="EMBL" id="ML743598">
    <property type="protein sequence ID" value="KAE8134918.1"/>
    <property type="molecule type" value="Genomic_DNA"/>
</dbReference>
<protein>
    <submittedName>
        <fullName evidence="1">Uncharacterized protein</fullName>
    </submittedName>
</protein>
<dbReference type="GeneID" id="43639441"/>
<dbReference type="AlphaFoldDB" id="A0A5N6SJP3"/>
<name>A0A5N6SJP3_ASPPS</name>
<dbReference type="RefSeq" id="XP_031910981.1">
    <property type="nucleotide sequence ID" value="XM_032055231.1"/>
</dbReference>
<sequence>MEYMIMIRIPCSSVGLAVILGLPYVRVSMGVKVRFLGTDSCKSVMYILLKGEVLWILNHYCICRCV</sequence>